<evidence type="ECO:0008006" key="3">
    <source>
        <dbReference type="Google" id="ProtNLM"/>
    </source>
</evidence>
<keyword evidence="2" id="KW-1185">Reference proteome</keyword>
<evidence type="ECO:0000313" key="2">
    <source>
        <dbReference type="Proteomes" id="UP001597440"/>
    </source>
</evidence>
<gene>
    <name evidence="1" type="ORF">ACFSQW_12045</name>
</gene>
<dbReference type="EMBL" id="JBHULD010000014">
    <property type="protein sequence ID" value="MFD2555128.1"/>
    <property type="molecule type" value="Genomic_DNA"/>
</dbReference>
<comment type="caution">
    <text evidence="1">The sequence shown here is derived from an EMBL/GenBank/DDBJ whole genome shotgun (WGS) entry which is preliminary data.</text>
</comment>
<organism evidence="1 2">
    <name type="scientific">Sphingobacterium tabacisoli</name>
    <dbReference type="NCBI Taxonomy" id="2044855"/>
    <lineage>
        <taxon>Bacteria</taxon>
        <taxon>Pseudomonadati</taxon>
        <taxon>Bacteroidota</taxon>
        <taxon>Sphingobacteriia</taxon>
        <taxon>Sphingobacteriales</taxon>
        <taxon>Sphingobacteriaceae</taxon>
        <taxon>Sphingobacterium</taxon>
    </lineage>
</organism>
<reference evidence="2" key="1">
    <citation type="journal article" date="2019" name="Int. J. Syst. Evol. Microbiol.">
        <title>The Global Catalogue of Microorganisms (GCM) 10K type strain sequencing project: providing services to taxonomists for standard genome sequencing and annotation.</title>
        <authorList>
            <consortium name="The Broad Institute Genomics Platform"/>
            <consortium name="The Broad Institute Genome Sequencing Center for Infectious Disease"/>
            <person name="Wu L."/>
            <person name="Ma J."/>
        </authorList>
    </citation>
    <scope>NUCLEOTIDE SEQUENCE [LARGE SCALE GENOMIC DNA]</scope>
    <source>
        <strain evidence="2">KCTC 52298</strain>
    </source>
</reference>
<sequence>MNLESILFDKSSLDVFKKKHFVHENLTKDEKFTSDHPMLMLNHNWALKNKDIDIRLYGLKVDDVYLYENIQGQYCIYIILELSHSQFDVFFKNFGDSMNVSYSEYLNDDFAFINWMIGEWDIFLNTKHMVDKSRKMYIFQIMNMPYAEIMDLRYL</sequence>
<protein>
    <recommendedName>
        <fullName evidence="3">AraC family transcriptional regulator</fullName>
    </recommendedName>
</protein>
<dbReference type="Proteomes" id="UP001597440">
    <property type="component" value="Unassembled WGS sequence"/>
</dbReference>
<accession>A0ABW5L2V7</accession>
<name>A0ABW5L2V7_9SPHI</name>
<evidence type="ECO:0000313" key="1">
    <source>
        <dbReference type="EMBL" id="MFD2555128.1"/>
    </source>
</evidence>
<proteinExistence type="predicted"/>